<name>A0A087U7M4_STEMI</name>
<accession>A0A087U7M4</accession>
<dbReference type="Proteomes" id="UP000054359">
    <property type="component" value="Unassembled WGS sequence"/>
</dbReference>
<gene>
    <name evidence="1" type="ORF">X975_02485</name>
</gene>
<feature type="non-terminal residue" evidence="1">
    <location>
        <position position="60"/>
    </location>
</feature>
<evidence type="ECO:0000313" key="2">
    <source>
        <dbReference type="Proteomes" id="UP000054359"/>
    </source>
</evidence>
<evidence type="ECO:0000313" key="1">
    <source>
        <dbReference type="EMBL" id="KFM73363.1"/>
    </source>
</evidence>
<sequence>MHKIQFNAQNIKFDQIEKNSVDRIAARFIHQQRITPPENQCCLHGSHLTGFVTKISCSSF</sequence>
<organism evidence="1 2">
    <name type="scientific">Stegodyphus mimosarum</name>
    <name type="common">African social velvet spider</name>
    <dbReference type="NCBI Taxonomy" id="407821"/>
    <lineage>
        <taxon>Eukaryota</taxon>
        <taxon>Metazoa</taxon>
        <taxon>Ecdysozoa</taxon>
        <taxon>Arthropoda</taxon>
        <taxon>Chelicerata</taxon>
        <taxon>Arachnida</taxon>
        <taxon>Araneae</taxon>
        <taxon>Araneomorphae</taxon>
        <taxon>Entelegynae</taxon>
        <taxon>Eresoidea</taxon>
        <taxon>Eresidae</taxon>
        <taxon>Stegodyphus</taxon>
    </lineage>
</organism>
<dbReference type="EMBL" id="KK118589">
    <property type="protein sequence ID" value="KFM73363.1"/>
    <property type="molecule type" value="Genomic_DNA"/>
</dbReference>
<dbReference type="AlphaFoldDB" id="A0A087U7M4"/>
<keyword evidence="2" id="KW-1185">Reference proteome</keyword>
<protein>
    <submittedName>
        <fullName evidence="1">Uncharacterized protein</fullName>
    </submittedName>
</protein>
<reference evidence="1 2" key="1">
    <citation type="submission" date="2013-11" db="EMBL/GenBank/DDBJ databases">
        <title>Genome sequencing of Stegodyphus mimosarum.</title>
        <authorList>
            <person name="Bechsgaard J."/>
        </authorList>
    </citation>
    <scope>NUCLEOTIDE SEQUENCE [LARGE SCALE GENOMIC DNA]</scope>
</reference>
<proteinExistence type="predicted"/>